<feature type="domain" description="PhoD-like phosphatase" evidence="2">
    <location>
        <begin position="779"/>
        <end position="1035"/>
    </location>
</feature>
<feature type="domain" description="PhoD-like phosphatase" evidence="2">
    <location>
        <begin position="1042"/>
        <end position="1199"/>
    </location>
</feature>
<dbReference type="Proteomes" id="UP000242814">
    <property type="component" value="Unassembled WGS sequence"/>
</dbReference>
<comment type="caution">
    <text evidence="3">The sequence shown here is derived from an EMBL/GenBank/DDBJ whole genome shotgun (WGS) entry which is preliminary data.</text>
</comment>
<feature type="region of interest" description="Disordered" evidence="1">
    <location>
        <begin position="314"/>
        <end position="358"/>
    </location>
</feature>
<feature type="compositionally biased region" description="Polar residues" evidence="1">
    <location>
        <begin position="129"/>
        <end position="144"/>
    </location>
</feature>
<dbReference type="InterPro" id="IPR018946">
    <property type="entry name" value="PhoD-like_MPP"/>
</dbReference>
<feature type="compositionally biased region" description="Basic and acidic residues" evidence="1">
    <location>
        <begin position="1419"/>
        <end position="1430"/>
    </location>
</feature>
<feature type="compositionally biased region" description="Pro residues" evidence="1">
    <location>
        <begin position="158"/>
        <end position="167"/>
    </location>
</feature>
<feature type="region of interest" description="Disordered" evidence="1">
    <location>
        <begin position="467"/>
        <end position="486"/>
    </location>
</feature>
<dbReference type="GO" id="GO:0016020">
    <property type="term" value="C:membrane"/>
    <property type="evidence" value="ECO:0007669"/>
    <property type="project" value="TreeGrafter"/>
</dbReference>
<evidence type="ECO:0000313" key="3">
    <source>
        <dbReference type="EMBL" id="ODH14033.1"/>
    </source>
</evidence>
<dbReference type="EMBL" id="LZYO01000387">
    <property type="protein sequence ID" value="ODH14033.1"/>
    <property type="molecule type" value="Genomic_DNA"/>
</dbReference>
<feature type="region of interest" description="Disordered" evidence="1">
    <location>
        <begin position="127"/>
        <end position="198"/>
    </location>
</feature>
<feature type="compositionally biased region" description="Pro residues" evidence="1">
    <location>
        <begin position="1200"/>
        <end position="1215"/>
    </location>
</feature>
<sequence length="1496" mass="167758">MATISSSRRQSVPVSKQTYSNQQQPINGVENNAPFTGRRHSAKRATSLSYSNNFTVLPAASEAPRGPVASYKLPYGVGLLSRRFGDEPKPFSVRARELPAETALDGLDRLSPANSVPWVDSQRQLHEVGSSNRLSPQIDMQNVTIRKPRNPNRASLPPLDPVPPPQSDSPVSPGARRVSESQKKLSKPRRDWAPEKSPLQKLEFTLKDISKEEKRARVEEAEMLLREAKAGRRSRQMSRDITPTSQPSTTRGPKSGAEPSSLLEEAGLVRSLSNKQRDRLRHSAVIESTEADAKRFSKDGPGGFEYEEQIPNEIGQPPAQEEEPVLSEQIDVPRDMGRQRGWELSDDTTTQTADQRTNDAATLQKVHAPYNRIPDEPGDSNPHAQNKELGGPAILEDVQCSNSRKLQKPLPKILNSQFLADHRERQRTFPPHVSSVSVAHDARPPTNRNNASTNKNTLENLPVGLGLSNTTPPQATMSGTPQQTRNGKAKQHSVSFAVPPPTPPPLSEWKTAVIGRLCSADFDLRELRNAELEKAWWEGGGSARKSKSNVVAYEQHPPSKTKPKNNTPFNPPLYLECGPLLRYTGMKWEQKDGLHGPIEQAIWRGSIMIVTKDSASSYQEPPTLRLFSQPMDLLPPPPTEINNETGELAPEYVDPISGLTKLGRNGKLLYVKPVDHLEEGRDLSFIDNDDGLFETSPSPLEYSASNQVSPLTTRIREKDGESVGKFREVKGVRLYTDSARDVTFWRFSLEIELGDRQQRIAYRINQGSAIGFWVPARGQSMNIMFHSGNGFSGSADRDKFSGPDPLWRDVLNTHQTRPFHVMVGGGDQIFNDTAIFDTEHFRSWMELRIPYQERHHPFNLDIKSELENFYLQQYLKWFSHGLFSMANSQIPMVNMWNDHDIIPGYGSYLHQLMRTPVMSGIGNLAFKYYMLFQHQSVPEETDLDEPSWLLGANRGPYISQRSRSVFMKMGKRVAFLAVDCQTERTRDDVLNDDSSDLIFNRCHDEIVKGETKHLIVLLSVPIAYPRFVWLENVLSSRASYPVKALGRAGLFGNLREKFDVNMETIDSQWASKAHKLERHWLIEDLQELAAEKSVRITILGGDARVAAIGQFYSNPKLQIAKDNDYRYMPNVISSSIVNIPASEMMADALDKRNKLHFFDTKTVEDMRAIFTHDVDGKPRNNKRLLPRRNWCSIVEYDPGSTPPPTPTDSDPPSPAQHPTRKLMRSLSTSRGDGRPTNLLRRFSQSGPKPPTRSISLRLSEKRRMSYDGLPTPTPTPHAPDNYFPPQPQRPVTAGNQPPANDPSLPPSPGGNVLRRRTDLSAKEIRREAKAGSLALQNFINLDGGLDITLNCETNPQDPSGITNPYRILVPALWFDGVFERSEPREKNRWWKIGAGRKQQQQQQQPPQEEAVQSSSEMGLGHEHEMERGVEHTQAGGTFKGRYDDGEVARSPGDDEYDEYDDDVGLPPLPAPPPQGHGHGYGGVDAYKPKRKWLGII</sequence>
<feature type="region of interest" description="Disordered" evidence="1">
    <location>
        <begin position="1"/>
        <end position="47"/>
    </location>
</feature>
<feature type="region of interest" description="Disordered" evidence="1">
    <location>
        <begin position="428"/>
        <end position="458"/>
    </location>
</feature>
<proteinExistence type="predicted"/>
<feature type="compositionally biased region" description="Basic and acidic residues" evidence="1">
    <location>
        <begin position="177"/>
        <end position="194"/>
    </location>
</feature>
<dbReference type="Gene3D" id="3.60.21.70">
    <property type="entry name" value="PhoD-like phosphatase"/>
    <property type="match status" value="1"/>
</dbReference>
<feature type="region of interest" description="Disordered" evidence="1">
    <location>
        <begin position="227"/>
        <end position="286"/>
    </location>
</feature>
<feature type="compositionally biased region" description="Acidic residues" evidence="1">
    <location>
        <begin position="1453"/>
        <end position="1463"/>
    </location>
</feature>
<dbReference type="CDD" id="cd07389">
    <property type="entry name" value="MPP_PhoD"/>
    <property type="match status" value="1"/>
</dbReference>
<gene>
    <name evidence="3" type="ORF">ACO22_06721</name>
</gene>
<feature type="compositionally biased region" description="Polar residues" evidence="1">
    <location>
        <begin position="1242"/>
        <end position="1256"/>
    </location>
</feature>
<dbReference type="Pfam" id="PF19050">
    <property type="entry name" value="PhoD_2"/>
    <property type="match status" value="2"/>
</dbReference>
<feature type="compositionally biased region" description="Pro residues" evidence="1">
    <location>
        <begin position="1299"/>
        <end position="1308"/>
    </location>
</feature>
<feature type="compositionally biased region" description="Pro residues" evidence="1">
    <location>
        <begin position="1271"/>
        <end position="1288"/>
    </location>
</feature>
<organism evidence="3 4">
    <name type="scientific">Paracoccidioides brasiliensis</name>
    <dbReference type="NCBI Taxonomy" id="121759"/>
    <lineage>
        <taxon>Eukaryota</taxon>
        <taxon>Fungi</taxon>
        <taxon>Dikarya</taxon>
        <taxon>Ascomycota</taxon>
        <taxon>Pezizomycotina</taxon>
        <taxon>Eurotiomycetes</taxon>
        <taxon>Eurotiomycetidae</taxon>
        <taxon>Onygenales</taxon>
        <taxon>Ajellomycetaceae</taxon>
        <taxon>Paracoccidioides</taxon>
    </lineage>
</organism>
<feature type="region of interest" description="Disordered" evidence="1">
    <location>
        <begin position="1394"/>
        <end position="1485"/>
    </location>
</feature>
<feature type="compositionally biased region" description="Polar residues" evidence="1">
    <location>
        <begin position="1"/>
        <end position="34"/>
    </location>
</feature>
<feature type="compositionally biased region" description="Polar residues" evidence="1">
    <location>
        <begin position="446"/>
        <end position="458"/>
    </location>
</feature>
<accession>A0A1D2J6S1</accession>
<reference evidence="3 4" key="1">
    <citation type="submission" date="2016-06" db="EMBL/GenBank/DDBJ databases">
        <authorList>
            <person name="Kjaerup R.B."/>
            <person name="Dalgaard T.S."/>
            <person name="Juul-Madsen H.R."/>
        </authorList>
    </citation>
    <scope>NUCLEOTIDE SEQUENCE [LARGE SCALE GENOMIC DNA]</scope>
    <source>
        <strain evidence="3 4">Pb300</strain>
    </source>
</reference>
<evidence type="ECO:0000256" key="1">
    <source>
        <dbReference type="SAM" id="MobiDB-lite"/>
    </source>
</evidence>
<feature type="compositionally biased region" description="Basic and acidic residues" evidence="1">
    <location>
        <begin position="331"/>
        <end position="343"/>
    </location>
</feature>
<feature type="compositionally biased region" description="Polar residues" evidence="1">
    <location>
        <begin position="239"/>
        <end position="252"/>
    </location>
</feature>
<dbReference type="InterPro" id="IPR038607">
    <property type="entry name" value="PhoD-like_sf"/>
</dbReference>
<feature type="compositionally biased region" description="Low complexity" evidence="1">
    <location>
        <begin position="347"/>
        <end position="358"/>
    </location>
</feature>
<dbReference type="InterPro" id="IPR043904">
    <property type="entry name" value="PhoD_2-like"/>
</dbReference>
<dbReference type="PANTHER" id="PTHR46689:SF1">
    <property type="entry name" value="PHOD-LIKE PHOSPHATASE DOMAIN-CONTAINING PROTEIN"/>
    <property type="match status" value="1"/>
</dbReference>
<dbReference type="VEuPathDB" id="FungiDB:PABG_03024"/>
<name>A0A1D2J6S1_PARBR</name>
<protein>
    <recommendedName>
        <fullName evidence="2">PhoD-like phosphatase domain-containing protein</fullName>
    </recommendedName>
</protein>
<feature type="region of interest" description="Disordered" evidence="1">
    <location>
        <begin position="1195"/>
        <end position="1314"/>
    </location>
</feature>
<dbReference type="PANTHER" id="PTHR46689">
    <property type="entry name" value="MEMBRANE PROTEIN, PUTATIVE-RELATED"/>
    <property type="match status" value="1"/>
</dbReference>
<dbReference type="VEuPathDB" id="FungiDB:PADG_01552"/>
<feature type="compositionally biased region" description="Low complexity" evidence="1">
    <location>
        <begin position="1398"/>
        <end position="1407"/>
    </location>
</feature>
<evidence type="ECO:0000259" key="2">
    <source>
        <dbReference type="Pfam" id="PF19050"/>
    </source>
</evidence>
<evidence type="ECO:0000313" key="4">
    <source>
        <dbReference type="Proteomes" id="UP000242814"/>
    </source>
</evidence>